<dbReference type="RefSeq" id="WP_182854420.1">
    <property type="nucleotide sequence ID" value="NZ_WMLF01000047.1"/>
</dbReference>
<protein>
    <recommendedName>
        <fullName evidence="4">Secreted protein</fullName>
    </recommendedName>
</protein>
<feature type="signal peptide" evidence="1">
    <location>
        <begin position="1"/>
        <end position="30"/>
    </location>
</feature>
<evidence type="ECO:0000313" key="2">
    <source>
        <dbReference type="EMBL" id="MBB1243015.1"/>
    </source>
</evidence>
<feature type="chain" id="PRO_5046933723" description="Secreted protein" evidence="1">
    <location>
        <begin position="31"/>
        <end position="191"/>
    </location>
</feature>
<comment type="caution">
    <text evidence="2">The sequence shown here is derived from an EMBL/GenBank/DDBJ whole genome shotgun (WGS) entry which is preliminary data.</text>
</comment>
<dbReference type="Proteomes" id="UP000766698">
    <property type="component" value="Unassembled WGS sequence"/>
</dbReference>
<evidence type="ECO:0000256" key="1">
    <source>
        <dbReference type="SAM" id="SignalP"/>
    </source>
</evidence>
<accession>A0ABR6EDI1</accession>
<proteinExistence type="predicted"/>
<gene>
    <name evidence="2" type="ORF">GL263_05465</name>
</gene>
<evidence type="ECO:0000313" key="3">
    <source>
        <dbReference type="Proteomes" id="UP000766698"/>
    </source>
</evidence>
<evidence type="ECO:0008006" key="4">
    <source>
        <dbReference type="Google" id="ProtNLM"/>
    </source>
</evidence>
<sequence>MSAAIVRRAASCLPLAVLLTVAPLGAAAHAAPVDRSAAPTASSAAGHKAGAVGKKKRPPVQRCAALGVNPAGTWKGTISLEHGDIEVYVAFTRDGRVSVPHTPGVVAEGTWWCTGRNTFSYKVIEKYYAPDGAYEGYGDIKVDASQRNDVIKAKGHTTMYTADGELIGEAGGSFVLRRISSTHRTDHRAGH</sequence>
<organism evidence="2 3">
    <name type="scientific">Streptomyces durbertensis</name>
    <dbReference type="NCBI Taxonomy" id="2448886"/>
    <lineage>
        <taxon>Bacteria</taxon>
        <taxon>Bacillati</taxon>
        <taxon>Actinomycetota</taxon>
        <taxon>Actinomycetes</taxon>
        <taxon>Kitasatosporales</taxon>
        <taxon>Streptomycetaceae</taxon>
        <taxon>Streptomyces</taxon>
    </lineage>
</organism>
<dbReference type="EMBL" id="WMLF01000047">
    <property type="protein sequence ID" value="MBB1243015.1"/>
    <property type="molecule type" value="Genomic_DNA"/>
</dbReference>
<keyword evidence="3" id="KW-1185">Reference proteome</keyword>
<reference evidence="3" key="1">
    <citation type="journal article" date="2020" name="Syst. Appl. Microbiol.">
        <title>Streptomyces alkaliterrae sp. nov., isolated from an alkaline soil, and emended descriptions of Streptomyces alkaliphilus, Streptomyces calidiresistens and Streptomyces durbertensis.</title>
        <authorList>
            <person name="Swiecimska M."/>
            <person name="Golinska P."/>
            <person name="Nouioui I."/>
            <person name="Wypij M."/>
            <person name="Rai M."/>
            <person name="Sangal V."/>
            <person name="Goodfellow M."/>
        </authorList>
    </citation>
    <scope>NUCLEOTIDE SEQUENCE [LARGE SCALE GENOMIC DNA]</scope>
    <source>
        <strain evidence="3">DSM 104538</strain>
    </source>
</reference>
<name>A0ABR6EDI1_9ACTN</name>
<keyword evidence="1" id="KW-0732">Signal</keyword>